<feature type="non-terminal residue" evidence="2">
    <location>
        <position position="82"/>
    </location>
</feature>
<protein>
    <submittedName>
        <fullName evidence="2">RlpA-like double-psi beta-barrel-protein domain-containing protein-containing protein</fullName>
    </submittedName>
</protein>
<evidence type="ECO:0000313" key="3">
    <source>
        <dbReference type="Proteomes" id="UP000724874"/>
    </source>
</evidence>
<evidence type="ECO:0000256" key="1">
    <source>
        <dbReference type="ARBA" id="ARBA00022729"/>
    </source>
</evidence>
<dbReference type="PANTHER" id="PTHR31836">
    <property type="match status" value="1"/>
</dbReference>
<gene>
    <name evidence="2" type="ORF">CPB84DRAFT_1680658</name>
</gene>
<organism evidence="2 3">
    <name type="scientific">Gymnopilus junonius</name>
    <name type="common">Spectacular rustgill mushroom</name>
    <name type="synonym">Gymnopilus spectabilis subsp. junonius</name>
    <dbReference type="NCBI Taxonomy" id="109634"/>
    <lineage>
        <taxon>Eukaryota</taxon>
        <taxon>Fungi</taxon>
        <taxon>Dikarya</taxon>
        <taxon>Basidiomycota</taxon>
        <taxon>Agaricomycotina</taxon>
        <taxon>Agaricomycetes</taxon>
        <taxon>Agaricomycetidae</taxon>
        <taxon>Agaricales</taxon>
        <taxon>Agaricineae</taxon>
        <taxon>Hymenogastraceae</taxon>
        <taxon>Gymnopilus</taxon>
    </lineage>
</organism>
<proteinExistence type="predicted"/>
<accession>A0A9P5NP00</accession>
<comment type="caution">
    <text evidence="2">The sequence shown here is derived from an EMBL/GenBank/DDBJ whole genome shotgun (WGS) entry which is preliminary data.</text>
</comment>
<keyword evidence="3" id="KW-1185">Reference proteome</keyword>
<sequence length="82" mass="8949">LGSCGFWNMNKERVVALNPIDYAGGTRCGKWVHLNYQGKTARAKVVDLCPSCGLTGIDLSPAAFRALAPLDVGQLHIDWEYV</sequence>
<dbReference type="SUPFAM" id="SSF50685">
    <property type="entry name" value="Barwin-like endoglucanases"/>
    <property type="match status" value="1"/>
</dbReference>
<dbReference type="Gene3D" id="2.40.40.10">
    <property type="entry name" value="RlpA-like domain"/>
    <property type="match status" value="1"/>
</dbReference>
<reference evidence="2" key="1">
    <citation type="submission" date="2020-11" db="EMBL/GenBank/DDBJ databases">
        <authorList>
            <consortium name="DOE Joint Genome Institute"/>
            <person name="Ahrendt S."/>
            <person name="Riley R."/>
            <person name="Andreopoulos W."/>
            <person name="LaButti K."/>
            <person name="Pangilinan J."/>
            <person name="Ruiz-duenas F.J."/>
            <person name="Barrasa J.M."/>
            <person name="Sanchez-Garcia M."/>
            <person name="Camarero S."/>
            <person name="Miyauchi S."/>
            <person name="Serrano A."/>
            <person name="Linde D."/>
            <person name="Babiker R."/>
            <person name="Drula E."/>
            <person name="Ayuso-Fernandez I."/>
            <person name="Pacheco R."/>
            <person name="Padilla G."/>
            <person name="Ferreira P."/>
            <person name="Barriuso J."/>
            <person name="Kellner H."/>
            <person name="Castanera R."/>
            <person name="Alfaro M."/>
            <person name="Ramirez L."/>
            <person name="Pisabarro A.G."/>
            <person name="Kuo A."/>
            <person name="Tritt A."/>
            <person name="Lipzen A."/>
            <person name="He G."/>
            <person name="Yan M."/>
            <person name="Ng V."/>
            <person name="Cullen D."/>
            <person name="Martin F."/>
            <person name="Rosso M.-N."/>
            <person name="Henrissat B."/>
            <person name="Hibbett D."/>
            <person name="Martinez A.T."/>
            <person name="Grigoriev I.V."/>
        </authorList>
    </citation>
    <scope>NUCLEOTIDE SEQUENCE</scope>
    <source>
        <strain evidence="2">AH 44721</strain>
    </source>
</reference>
<name>A0A9P5NP00_GYMJU</name>
<dbReference type="PANTHER" id="PTHR31836:SF28">
    <property type="entry name" value="SRCR DOMAIN-CONTAINING PROTEIN-RELATED"/>
    <property type="match status" value="1"/>
</dbReference>
<dbReference type="AlphaFoldDB" id="A0A9P5NP00"/>
<dbReference type="InterPro" id="IPR036908">
    <property type="entry name" value="RlpA-like_sf"/>
</dbReference>
<dbReference type="Proteomes" id="UP000724874">
    <property type="component" value="Unassembled WGS sequence"/>
</dbReference>
<dbReference type="EMBL" id="JADNYJ010000049">
    <property type="protein sequence ID" value="KAF8900141.1"/>
    <property type="molecule type" value="Genomic_DNA"/>
</dbReference>
<dbReference type="CDD" id="cd22191">
    <property type="entry name" value="DPBB_RlpA_EXP_N-like"/>
    <property type="match status" value="1"/>
</dbReference>
<dbReference type="InterPro" id="IPR051477">
    <property type="entry name" value="Expansin_CellWall"/>
</dbReference>
<keyword evidence="1" id="KW-0732">Signal</keyword>
<dbReference type="OrthoDB" id="623670at2759"/>
<evidence type="ECO:0000313" key="2">
    <source>
        <dbReference type="EMBL" id="KAF8900141.1"/>
    </source>
</evidence>